<reference evidence="1" key="1">
    <citation type="submission" date="2016-05" db="EMBL/GenBank/DDBJ databases">
        <authorList>
            <person name="Lavstsen T."/>
            <person name="Jespersen J.S."/>
        </authorList>
    </citation>
    <scope>NUCLEOTIDE SEQUENCE</scope>
    <source>
        <tissue evidence="1">Brain</tissue>
    </source>
</reference>
<organism evidence="1">
    <name type="scientific">Nothobranchius kadleci</name>
    <name type="common">African annual killifish</name>
    <dbReference type="NCBI Taxonomy" id="1051664"/>
    <lineage>
        <taxon>Eukaryota</taxon>
        <taxon>Metazoa</taxon>
        <taxon>Chordata</taxon>
        <taxon>Craniata</taxon>
        <taxon>Vertebrata</taxon>
        <taxon>Euteleostomi</taxon>
        <taxon>Actinopterygii</taxon>
        <taxon>Neopterygii</taxon>
        <taxon>Teleostei</taxon>
        <taxon>Neoteleostei</taxon>
        <taxon>Acanthomorphata</taxon>
        <taxon>Ovalentaria</taxon>
        <taxon>Atherinomorphae</taxon>
        <taxon>Cyprinodontiformes</taxon>
        <taxon>Nothobranchiidae</taxon>
        <taxon>Nothobranchius</taxon>
    </lineage>
</organism>
<dbReference type="AlphaFoldDB" id="A0A1A8DHN2"/>
<evidence type="ECO:0000313" key="1">
    <source>
        <dbReference type="EMBL" id="SBQ32389.1"/>
    </source>
</evidence>
<name>A0A1A8DHN2_NOTKA</name>
<dbReference type="EMBL" id="HAEA01003909">
    <property type="protein sequence ID" value="SBQ32389.1"/>
    <property type="molecule type" value="Transcribed_RNA"/>
</dbReference>
<accession>A0A1A8DHN2</accession>
<reference evidence="1" key="2">
    <citation type="submission" date="2016-06" db="EMBL/GenBank/DDBJ databases">
        <title>The genome of a short-lived fish provides insights into sex chromosome evolution and the genetic control of aging.</title>
        <authorList>
            <person name="Reichwald K."/>
            <person name="Felder M."/>
            <person name="Petzold A."/>
            <person name="Koch P."/>
            <person name="Groth M."/>
            <person name="Platzer M."/>
        </authorList>
    </citation>
    <scope>NUCLEOTIDE SEQUENCE</scope>
    <source>
        <tissue evidence="1">Brain</tissue>
    </source>
</reference>
<feature type="non-terminal residue" evidence="1">
    <location>
        <position position="1"/>
    </location>
</feature>
<proteinExistence type="predicted"/>
<gene>
    <name evidence="1" type="primary">CABZ01043822.1</name>
</gene>
<protein>
    <submittedName>
        <fullName evidence="1">Uncharacterized protein</fullName>
    </submittedName>
</protein>
<sequence length="50" mass="5805">SHQLRFFKADCAYLLFYKIKNHGFFCSTLRSSPACFPLCSDGSTWMDLHL</sequence>